<comment type="caution">
    <text evidence="1">The sequence shown here is derived from an EMBL/GenBank/DDBJ whole genome shotgun (WGS) entry which is preliminary data.</text>
</comment>
<reference evidence="1" key="2">
    <citation type="journal article" date="2021" name="Microbiome">
        <title>Successional dynamics and alternative stable states in a saline activated sludge microbial community over 9 years.</title>
        <authorList>
            <person name="Wang Y."/>
            <person name="Ye J."/>
            <person name="Ju F."/>
            <person name="Liu L."/>
            <person name="Boyd J.A."/>
            <person name="Deng Y."/>
            <person name="Parks D.H."/>
            <person name="Jiang X."/>
            <person name="Yin X."/>
            <person name="Woodcroft B.J."/>
            <person name="Tyson G.W."/>
            <person name="Hugenholtz P."/>
            <person name="Polz M.F."/>
            <person name="Zhang T."/>
        </authorList>
    </citation>
    <scope>NUCLEOTIDE SEQUENCE</scope>
    <source>
        <strain evidence="1">HKST-UBA14</strain>
    </source>
</reference>
<reference evidence="1" key="1">
    <citation type="submission" date="2020-04" db="EMBL/GenBank/DDBJ databases">
        <authorList>
            <person name="Zhang T."/>
        </authorList>
    </citation>
    <scope>NUCLEOTIDE SEQUENCE</scope>
    <source>
        <strain evidence="1">HKST-UBA14</strain>
    </source>
</reference>
<dbReference type="Proteomes" id="UP000783287">
    <property type="component" value="Unassembled WGS sequence"/>
</dbReference>
<evidence type="ECO:0000313" key="1">
    <source>
        <dbReference type="EMBL" id="MCA9383762.1"/>
    </source>
</evidence>
<gene>
    <name evidence="1" type="ORF">KC909_05330</name>
</gene>
<dbReference type="AlphaFoldDB" id="A0A955L6I1"/>
<organism evidence="1 2">
    <name type="scientific">Candidatus Dojkabacteria bacterium</name>
    <dbReference type="NCBI Taxonomy" id="2099670"/>
    <lineage>
        <taxon>Bacteria</taxon>
        <taxon>Candidatus Dojkabacteria</taxon>
    </lineage>
</organism>
<protein>
    <submittedName>
        <fullName evidence="1">Uncharacterized protein</fullName>
    </submittedName>
</protein>
<evidence type="ECO:0000313" key="2">
    <source>
        <dbReference type="Proteomes" id="UP000783287"/>
    </source>
</evidence>
<accession>A0A955L6I1</accession>
<proteinExistence type="predicted"/>
<name>A0A955L6I1_9BACT</name>
<dbReference type="EMBL" id="JAGQLK010000130">
    <property type="protein sequence ID" value="MCA9383762.1"/>
    <property type="molecule type" value="Genomic_DNA"/>
</dbReference>
<sequence length="256" mass="29076">MTNEFLLPTNLQEVRSSGLERPDVIYPPIQNECDAVRLFNNAYFYFFRNFYPDEICDNLEIAASNKSKGKHRKQARSALAQYRGPLQLMRTAYLFYDEEHKAPKLLSLPTRNIGHVKDKLSATKKGQLAQTIDQVWTLANSLNQLDFAPTTIGSYLDYRAGQIGMISELNTKHKLDRDDFHDGRKAIRNMALELALSGLYQPLNHPNVQGMAYLWGLSSTLGKIHDEAVWNGDKKASVPKAVRREIDDVVSLVSVY</sequence>